<keyword evidence="3" id="KW-1185">Reference proteome</keyword>
<sequence>MARPGHKPDEASRRQVEALAGYGVPETGIADMIGVDPKTLRKHYRQELRIGHTKANSAVAQSLFRKATGEGPQSVTAAIFWAKTRMDWKETIVNQHGGDPVQTITRIILSPPDSEKLKRSSGQIAGPADQAELPGRDSLSPTRALAN</sequence>
<proteinExistence type="predicted"/>
<evidence type="ECO:0000256" key="1">
    <source>
        <dbReference type="SAM" id="MobiDB-lite"/>
    </source>
</evidence>
<evidence type="ECO:0000313" key="3">
    <source>
        <dbReference type="Proteomes" id="UP000245698"/>
    </source>
</evidence>
<reference evidence="3" key="1">
    <citation type="submission" date="2016-12" db="EMBL/GenBank/DDBJ databases">
        <authorList>
            <person name="Brunel B."/>
        </authorList>
    </citation>
    <scope>NUCLEOTIDE SEQUENCE [LARGE SCALE GENOMIC DNA]</scope>
</reference>
<accession>A0A2P9AVH0</accession>
<protein>
    <submittedName>
        <fullName evidence="2">Uncharacterized protein</fullName>
    </submittedName>
</protein>
<dbReference type="AlphaFoldDB" id="A0A2P9AVH0"/>
<dbReference type="RefSeq" id="WP_244603090.1">
    <property type="nucleotide sequence ID" value="NZ_FUIG01000070.1"/>
</dbReference>
<evidence type="ECO:0000313" key="2">
    <source>
        <dbReference type="EMBL" id="SJM35092.1"/>
    </source>
</evidence>
<dbReference type="Proteomes" id="UP000245698">
    <property type="component" value="Unassembled WGS sequence"/>
</dbReference>
<organism evidence="2 3">
    <name type="scientific">Mesorhizobium delmotii</name>
    <dbReference type="NCBI Taxonomy" id="1631247"/>
    <lineage>
        <taxon>Bacteria</taxon>
        <taxon>Pseudomonadati</taxon>
        <taxon>Pseudomonadota</taxon>
        <taxon>Alphaproteobacteria</taxon>
        <taxon>Hyphomicrobiales</taxon>
        <taxon>Phyllobacteriaceae</taxon>
        <taxon>Mesorhizobium</taxon>
    </lineage>
</organism>
<feature type="region of interest" description="Disordered" evidence="1">
    <location>
        <begin position="111"/>
        <end position="147"/>
    </location>
</feature>
<gene>
    <name evidence="2" type="ORF">BQ8482_60103</name>
</gene>
<dbReference type="EMBL" id="FUIG01000070">
    <property type="protein sequence ID" value="SJM35092.1"/>
    <property type="molecule type" value="Genomic_DNA"/>
</dbReference>
<name>A0A2P9AVH0_9HYPH</name>